<proteinExistence type="predicted"/>
<keyword evidence="2" id="KW-1185">Reference proteome</keyword>
<dbReference type="AlphaFoldDB" id="A0A8K0TNZ1"/>
<sequence length="202" mass="22421">MFVLSTSSTDQKDIRSVLLEIRRIAHKFSCSPEDMVFVPGRMDLKRLPTDLAPSTVNELKNIVRTNEALRKALSDWATQYEVTIDQDHIFRESQVVWLQGGSISSKNDRVAVYIALPRPKAESAILGHTMGPSDSTHELASEGFVEREVTDGQKVGSSFKCQVGDLLILRGGEKLCVRGESAVQSRGMCAFVSVYQTTTRKD</sequence>
<reference evidence="1" key="1">
    <citation type="journal article" date="2021" name="Nat. Commun.">
        <title>Genetic determinants of endophytism in the Arabidopsis root mycobiome.</title>
        <authorList>
            <person name="Mesny F."/>
            <person name="Miyauchi S."/>
            <person name="Thiergart T."/>
            <person name="Pickel B."/>
            <person name="Atanasova L."/>
            <person name="Karlsson M."/>
            <person name="Huettel B."/>
            <person name="Barry K.W."/>
            <person name="Haridas S."/>
            <person name="Chen C."/>
            <person name="Bauer D."/>
            <person name="Andreopoulos W."/>
            <person name="Pangilinan J."/>
            <person name="LaButti K."/>
            <person name="Riley R."/>
            <person name="Lipzen A."/>
            <person name="Clum A."/>
            <person name="Drula E."/>
            <person name="Henrissat B."/>
            <person name="Kohler A."/>
            <person name="Grigoriev I.V."/>
            <person name="Martin F.M."/>
            <person name="Hacquard S."/>
        </authorList>
    </citation>
    <scope>NUCLEOTIDE SEQUENCE</scope>
    <source>
        <strain evidence="1">MPI-CAGE-AT-0016</strain>
    </source>
</reference>
<evidence type="ECO:0000313" key="1">
    <source>
        <dbReference type="EMBL" id="KAH7363621.1"/>
    </source>
</evidence>
<dbReference type="EMBL" id="JAGPXD010000003">
    <property type="protein sequence ID" value="KAH7363621.1"/>
    <property type="molecule type" value="Genomic_DNA"/>
</dbReference>
<dbReference type="OrthoDB" id="5244437at2759"/>
<name>A0A8K0TNZ1_9PEZI</name>
<dbReference type="Proteomes" id="UP000813385">
    <property type="component" value="Unassembled WGS sequence"/>
</dbReference>
<evidence type="ECO:0000313" key="2">
    <source>
        <dbReference type="Proteomes" id="UP000813385"/>
    </source>
</evidence>
<comment type="caution">
    <text evidence="1">The sequence shown here is derived from an EMBL/GenBank/DDBJ whole genome shotgun (WGS) entry which is preliminary data.</text>
</comment>
<gene>
    <name evidence="1" type="ORF">B0T11DRAFT_282912</name>
</gene>
<protein>
    <submittedName>
        <fullName evidence="1">Uncharacterized protein</fullName>
    </submittedName>
</protein>
<organism evidence="1 2">
    <name type="scientific">Plectosphaerella cucumerina</name>
    <dbReference type="NCBI Taxonomy" id="40658"/>
    <lineage>
        <taxon>Eukaryota</taxon>
        <taxon>Fungi</taxon>
        <taxon>Dikarya</taxon>
        <taxon>Ascomycota</taxon>
        <taxon>Pezizomycotina</taxon>
        <taxon>Sordariomycetes</taxon>
        <taxon>Hypocreomycetidae</taxon>
        <taxon>Glomerellales</taxon>
        <taxon>Plectosphaerellaceae</taxon>
        <taxon>Plectosphaerella</taxon>
    </lineage>
</organism>
<accession>A0A8K0TNZ1</accession>